<dbReference type="KEGG" id="tpi:TREPR_3523"/>
<reference evidence="12" key="1">
    <citation type="submission" date="2009-12" db="EMBL/GenBank/DDBJ databases">
        <title>Complete sequence of Treponema primitia strain ZAS-2.</title>
        <authorList>
            <person name="Tetu S.G."/>
            <person name="Matson E."/>
            <person name="Ren Q."/>
            <person name="Seshadri R."/>
            <person name="Elbourne L."/>
            <person name="Hassan K.A."/>
            <person name="Durkin A."/>
            <person name="Radune D."/>
            <person name="Mohamoud Y."/>
            <person name="Shay R."/>
            <person name="Jin S."/>
            <person name="Zhang X."/>
            <person name="Lucey K."/>
            <person name="Ballor N.R."/>
            <person name="Ottesen E."/>
            <person name="Rosenthal R."/>
            <person name="Allen A."/>
            <person name="Leadbetter J.R."/>
            <person name="Paulsen I.T."/>
        </authorList>
    </citation>
    <scope>NUCLEOTIDE SEQUENCE [LARGE SCALE GENOMIC DNA]</scope>
    <source>
        <strain evidence="12">ATCC BAA-887 / DSM 12427 / ZAS-2</strain>
    </source>
</reference>
<evidence type="ECO:0000256" key="9">
    <source>
        <dbReference type="SAM" id="Phobius"/>
    </source>
</evidence>
<evidence type="ECO:0000313" key="12">
    <source>
        <dbReference type="Proteomes" id="UP000009223"/>
    </source>
</evidence>
<keyword evidence="12" id="KW-1185">Reference proteome</keyword>
<keyword evidence="6 11" id="KW-0418">Kinase</keyword>
<keyword evidence="7" id="KW-0067">ATP-binding</keyword>
<evidence type="ECO:0000313" key="11">
    <source>
        <dbReference type="EMBL" id="AEF85767.1"/>
    </source>
</evidence>
<evidence type="ECO:0000256" key="5">
    <source>
        <dbReference type="ARBA" id="ARBA00022741"/>
    </source>
</evidence>
<dbReference type="AlphaFoldDB" id="F5YIV0"/>
<evidence type="ECO:0000256" key="2">
    <source>
        <dbReference type="ARBA" id="ARBA00012438"/>
    </source>
</evidence>
<proteinExistence type="predicted"/>
<dbReference type="Pfam" id="PF02518">
    <property type="entry name" value="HATPase_c"/>
    <property type="match status" value="1"/>
</dbReference>
<keyword evidence="9" id="KW-0812">Transmembrane</keyword>
<dbReference type="HOGENOM" id="CLU_672567_0_0_12"/>
<feature type="domain" description="Histidine kinase/HSP90-like ATPase" evidence="10">
    <location>
        <begin position="297"/>
        <end position="409"/>
    </location>
</feature>
<dbReference type="Gene3D" id="1.20.5.1930">
    <property type="match status" value="1"/>
</dbReference>
<evidence type="ECO:0000256" key="8">
    <source>
        <dbReference type="ARBA" id="ARBA00023012"/>
    </source>
</evidence>
<gene>
    <name evidence="11" type="ordered locus">TREPR_3523</name>
</gene>
<evidence type="ECO:0000259" key="10">
    <source>
        <dbReference type="SMART" id="SM00387"/>
    </source>
</evidence>
<dbReference type="GO" id="GO:0000155">
    <property type="term" value="F:phosphorelay sensor kinase activity"/>
    <property type="evidence" value="ECO:0007669"/>
    <property type="project" value="InterPro"/>
</dbReference>
<organism evidence="11 12">
    <name type="scientific">Treponema primitia (strain ATCC BAA-887 / DSM 12427 / ZAS-2)</name>
    <dbReference type="NCBI Taxonomy" id="545694"/>
    <lineage>
        <taxon>Bacteria</taxon>
        <taxon>Pseudomonadati</taxon>
        <taxon>Spirochaetota</taxon>
        <taxon>Spirochaetia</taxon>
        <taxon>Spirochaetales</taxon>
        <taxon>Treponemataceae</taxon>
        <taxon>Treponema</taxon>
    </lineage>
</organism>
<evidence type="ECO:0000256" key="1">
    <source>
        <dbReference type="ARBA" id="ARBA00000085"/>
    </source>
</evidence>
<keyword evidence="9" id="KW-0472">Membrane</keyword>
<dbReference type="SUPFAM" id="SSF55874">
    <property type="entry name" value="ATPase domain of HSP90 chaperone/DNA topoisomerase II/histidine kinase"/>
    <property type="match status" value="1"/>
</dbReference>
<dbReference type="InterPro" id="IPR050482">
    <property type="entry name" value="Sensor_HK_TwoCompSys"/>
</dbReference>
<dbReference type="EC" id="2.7.13.3" evidence="2"/>
<dbReference type="eggNOG" id="COG4585">
    <property type="taxonomic scope" value="Bacteria"/>
</dbReference>
<dbReference type="SMART" id="SM00387">
    <property type="entry name" value="HATPase_c"/>
    <property type="match status" value="1"/>
</dbReference>
<keyword evidence="4" id="KW-0808">Transferase</keyword>
<accession>F5YIV0</accession>
<dbReference type="PANTHER" id="PTHR24421:SF10">
    <property type="entry name" value="NITRATE_NITRITE SENSOR PROTEIN NARQ"/>
    <property type="match status" value="1"/>
</dbReference>
<dbReference type="STRING" id="545694.TREPR_3523"/>
<feature type="transmembrane region" description="Helical" evidence="9">
    <location>
        <begin position="143"/>
        <end position="165"/>
    </location>
</feature>
<evidence type="ECO:0000256" key="4">
    <source>
        <dbReference type="ARBA" id="ARBA00022679"/>
    </source>
</evidence>
<dbReference type="EMBL" id="CP001843">
    <property type="protein sequence ID" value="AEF85767.1"/>
    <property type="molecule type" value="Genomic_DNA"/>
</dbReference>
<keyword evidence="3" id="KW-0597">Phosphoprotein</keyword>
<evidence type="ECO:0000256" key="3">
    <source>
        <dbReference type="ARBA" id="ARBA00022553"/>
    </source>
</evidence>
<comment type="catalytic activity">
    <reaction evidence="1">
        <text>ATP + protein L-histidine = ADP + protein N-phospho-L-histidine.</text>
        <dbReference type="EC" id="2.7.13.3"/>
    </reaction>
</comment>
<dbReference type="GO" id="GO:0046983">
    <property type="term" value="F:protein dimerization activity"/>
    <property type="evidence" value="ECO:0007669"/>
    <property type="project" value="InterPro"/>
</dbReference>
<dbReference type="GO" id="GO:0016020">
    <property type="term" value="C:membrane"/>
    <property type="evidence" value="ECO:0007669"/>
    <property type="project" value="InterPro"/>
</dbReference>
<dbReference type="Proteomes" id="UP000009223">
    <property type="component" value="Chromosome"/>
</dbReference>
<protein>
    <recommendedName>
        <fullName evidence="2">histidine kinase</fullName>
        <ecNumber evidence="2">2.7.13.3</ecNumber>
    </recommendedName>
</protein>
<evidence type="ECO:0000256" key="7">
    <source>
        <dbReference type="ARBA" id="ARBA00022840"/>
    </source>
</evidence>
<dbReference type="GO" id="GO:0005524">
    <property type="term" value="F:ATP binding"/>
    <property type="evidence" value="ECO:0007669"/>
    <property type="project" value="UniProtKB-KW"/>
</dbReference>
<keyword evidence="8" id="KW-0902">Two-component regulatory system</keyword>
<sequence length="409" mass="45659">MGSKKWLLVCMLIPLYGLLVPLKTPGAEGKTGGHSDGKYTAHRAAELWLAVEQELEAGGQFRRSMDDFTAYVGGFLASPVNRIFPFSQETEVRELKDLTASFTAALEAGRREDALALVMEIRRALIRWQMVDGELADSINETYLHLFLIFTFLMAVATLAVWQLYRALGHARKREQHGQVFSREMMLALEQERSRIARELHDTVAQDLHYLALRVGKIERVSDARERNDICAEIAAALEGLIRRVRSICDTLVPPDFIFQGLPDALRRLCYDYGKRTGIDCRIDIEDTLRLDPMSEEMQLQCFRIVQEALTNIEKHANASEIVVVVRAMRNVQYREDGAGLCISVSDDGKGFDPPVYRPGAEGFAGGSASAQLGIRGMYERAAILRGRLAIESERGEGTIVKVEIPVGG</sequence>
<dbReference type="OrthoDB" id="199946at2"/>
<dbReference type="RefSeq" id="WP_015706771.1">
    <property type="nucleotide sequence ID" value="NC_015578.1"/>
</dbReference>
<dbReference type="Pfam" id="PF07730">
    <property type="entry name" value="HisKA_3"/>
    <property type="match status" value="1"/>
</dbReference>
<reference evidence="11 12" key="2">
    <citation type="journal article" date="2011" name="ISME J.">
        <title>RNA-seq reveals cooperative metabolic interactions between two termite-gut spirochete species in co-culture.</title>
        <authorList>
            <person name="Rosenthal A.Z."/>
            <person name="Matson E.G."/>
            <person name="Eldar A."/>
            <person name="Leadbetter J.R."/>
        </authorList>
    </citation>
    <scope>NUCLEOTIDE SEQUENCE [LARGE SCALE GENOMIC DNA]</scope>
    <source>
        <strain evidence="12">ATCC BAA-887 / DSM 12427 / ZAS-2</strain>
    </source>
</reference>
<dbReference type="InterPro" id="IPR003594">
    <property type="entry name" value="HATPase_dom"/>
</dbReference>
<name>F5YIV0_TREPZ</name>
<dbReference type="InterPro" id="IPR011712">
    <property type="entry name" value="Sig_transdc_His_kin_sub3_dim/P"/>
</dbReference>
<keyword evidence="9" id="KW-1133">Transmembrane helix</keyword>
<keyword evidence="5" id="KW-0547">Nucleotide-binding</keyword>
<dbReference type="CDD" id="cd16917">
    <property type="entry name" value="HATPase_UhpB-NarQ-NarX-like"/>
    <property type="match status" value="1"/>
</dbReference>
<dbReference type="PANTHER" id="PTHR24421">
    <property type="entry name" value="NITRATE/NITRITE SENSOR PROTEIN NARX-RELATED"/>
    <property type="match status" value="1"/>
</dbReference>
<dbReference type="Gene3D" id="3.30.565.10">
    <property type="entry name" value="Histidine kinase-like ATPase, C-terminal domain"/>
    <property type="match status" value="1"/>
</dbReference>
<dbReference type="InterPro" id="IPR036890">
    <property type="entry name" value="HATPase_C_sf"/>
</dbReference>
<evidence type="ECO:0000256" key="6">
    <source>
        <dbReference type="ARBA" id="ARBA00022777"/>
    </source>
</evidence>